<proteinExistence type="predicted"/>
<evidence type="ECO:0000313" key="1">
    <source>
        <dbReference type="EMBL" id="OIQ81475.1"/>
    </source>
</evidence>
<gene>
    <name evidence="1" type="ORF">GALL_367480</name>
</gene>
<comment type="caution">
    <text evidence="1">The sequence shown here is derived from an EMBL/GenBank/DDBJ whole genome shotgun (WGS) entry which is preliminary data.</text>
</comment>
<protein>
    <submittedName>
        <fullName evidence="1">Uncharacterized protein</fullName>
    </submittedName>
</protein>
<dbReference type="AlphaFoldDB" id="A0A1J5QVH3"/>
<name>A0A1J5QVH3_9ZZZZ</name>
<sequence length="48" mass="4685">MVSLVDTLEPATMASSGRAGAASARFTASISAASKGLAQAIAAYLAMP</sequence>
<reference evidence="1" key="1">
    <citation type="submission" date="2016-10" db="EMBL/GenBank/DDBJ databases">
        <title>Sequence of Gallionella enrichment culture.</title>
        <authorList>
            <person name="Poehlein A."/>
            <person name="Muehling M."/>
            <person name="Daniel R."/>
        </authorList>
    </citation>
    <scope>NUCLEOTIDE SEQUENCE</scope>
</reference>
<accession>A0A1J5QVH3</accession>
<organism evidence="1">
    <name type="scientific">mine drainage metagenome</name>
    <dbReference type="NCBI Taxonomy" id="410659"/>
    <lineage>
        <taxon>unclassified sequences</taxon>
        <taxon>metagenomes</taxon>
        <taxon>ecological metagenomes</taxon>
    </lineage>
</organism>
<dbReference type="EMBL" id="MLJW01000920">
    <property type="protein sequence ID" value="OIQ81475.1"/>
    <property type="molecule type" value="Genomic_DNA"/>
</dbReference>